<sequence>MDLTGKMFHIHLRGETSPLWMPDIREIISGIIVSPVGAVDWQQRKAGVVLPAALEERNCSAADDEDGD</sequence>
<comment type="caution">
    <text evidence="1">The sequence shown here is derived from an EMBL/GenBank/DDBJ whole genome shotgun (WGS) entry which is preliminary data.</text>
</comment>
<reference evidence="1" key="2">
    <citation type="submission" date="2020-11" db="EMBL/GenBank/DDBJ databases">
        <authorList>
            <person name="McCartney M.A."/>
            <person name="Auch B."/>
            <person name="Kono T."/>
            <person name="Mallez S."/>
            <person name="Becker A."/>
            <person name="Gohl D.M."/>
            <person name="Silverstein K.A.T."/>
            <person name="Koren S."/>
            <person name="Bechman K.B."/>
            <person name="Herman A."/>
            <person name="Abrahante J.E."/>
            <person name="Garbe J."/>
        </authorList>
    </citation>
    <scope>NUCLEOTIDE SEQUENCE</scope>
    <source>
        <strain evidence="1">Duluth1</strain>
        <tissue evidence="1">Whole animal</tissue>
    </source>
</reference>
<evidence type="ECO:0000313" key="1">
    <source>
        <dbReference type="EMBL" id="KAH3725306.1"/>
    </source>
</evidence>
<organism evidence="1 2">
    <name type="scientific">Dreissena polymorpha</name>
    <name type="common">Zebra mussel</name>
    <name type="synonym">Mytilus polymorpha</name>
    <dbReference type="NCBI Taxonomy" id="45954"/>
    <lineage>
        <taxon>Eukaryota</taxon>
        <taxon>Metazoa</taxon>
        <taxon>Spiralia</taxon>
        <taxon>Lophotrochozoa</taxon>
        <taxon>Mollusca</taxon>
        <taxon>Bivalvia</taxon>
        <taxon>Autobranchia</taxon>
        <taxon>Heteroconchia</taxon>
        <taxon>Euheterodonta</taxon>
        <taxon>Imparidentia</taxon>
        <taxon>Neoheterodontei</taxon>
        <taxon>Myida</taxon>
        <taxon>Dreissenoidea</taxon>
        <taxon>Dreissenidae</taxon>
        <taxon>Dreissena</taxon>
    </lineage>
</organism>
<dbReference type="AlphaFoldDB" id="A0A9D4HNM8"/>
<proteinExistence type="predicted"/>
<protein>
    <submittedName>
        <fullName evidence="1">Uncharacterized protein</fullName>
    </submittedName>
</protein>
<name>A0A9D4HNM8_DREPO</name>
<keyword evidence="2" id="KW-1185">Reference proteome</keyword>
<dbReference type="Proteomes" id="UP000828390">
    <property type="component" value="Unassembled WGS sequence"/>
</dbReference>
<accession>A0A9D4HNM8</accession>
<evidence type="ECO:0000313" key="2">
    <source>
        <dbReference type="Proteomes" id="UP000828390"/>
    </source>
</evidence>
<dbReference type="EMBL" id="JAIWYP010000012">
    <property type="protein sequence ID" value="KAH3725306.1"/>
    <property type="molecule type" value="Genomic_DNA"/>
</dbReference>
<gene>
    <name evidence="1" type="ORF">DPMN_051140</name>
</gene>
<reference evidence="1" key="1">
    <citation type="journal article" date="2019" name="bioRxiv">
        <title>The Genome of the Zebra Mussel, Dreissena polymorpha: A Resource for Invasive Species Research.</title>
        <authorList>
            <person name="McCartney M.A."/>
            <person name="Auch B."/>
            <person name="Kono T."/>
            <person name="Mallez S."/>
            <person name="Zhang Y."/>
            <person name="Obille A."/>
            <person name="Becker A."/>
            <person name="Abrahante J.E."/>
            <person name="Garbe J."/>
            <person name="Badalamenti J.P."/>
            <person name="Herman A."/>
            <person name="Mangelson H."/>
            <person name="Liachko I."/>
            <person name="Sullivan S."/>
            <person name="Sone E.D."/>
            <person name="Koren S."/>
            <person name="Silverstein K.A.T."/>
            <person name="Beckman K.B."/>
            <person name="Gohl D.M."/>
        </authorList>
    </citation>
    <scope>NUCLEOTIDE SEQUENCE</scope>
    <source>
        <strain evidence="1">Duluth1</strain>
        <tissue evidence="1">Whole animal</tissue>
    </source>
</reference>